<name>A0A645F6Y9_9ZZZZ</name>
<organism evidence="1">
    <name type="scientific">bioreactor metagenome</name>
    <dbReference type="NCBI Taxonomy" id="1076179"/>
    <lineage>
        <taxon>unclassified sequences</taxon>
        <taxon>metagenomes</taxon>
        <taxon>ecological metagenomes</taxon>
    </lineage>
</organism>
<dbReference type="AlphaFoldDB" id="A0A645F6Y9"/>
<accession>A0A645F6Y9</accession>
<proteinExistence type="predicted"/>
<evidence type="ECO:0000313" key="1">
    <source>
        <dbReference type="EMBL" id="MPN09650.1"/>
    </source>
</evidence>
<sequence length="72" mass="8325">MIFHFCLYFGKVVSCLKTGKNMIIDYWILGELLFYAGCKTFLKPNNIEDVAYIHESKEFILGHDFTKLAITA</sequence>
<comment type="caution">
    <text evidence="1">The sequence shown here is derived from an EMBL/GenBank/DDBJ whole genome shotgun (WGS) entry which is preliminary data.</text>
</comment>
<gene>
    <name evidence="1" type="ORF">SDC9_156941</name>
</gene>
<protein>
    <submittedName>
        <fullName evidence="1">Uncharacterized protein</fullName>
    </submittedName>
</protein>
<dbReference type="EMBL" id="VSSQ01055777">
    <property type="protein sequence ID" value="MPN09650.1"/>
    <property type="molecule type" value="Genomic_DNA"/>
</dbReference>
<reference evidence="1" key="1">
    <citation type="submission" date="2019-08" db="EMBL/GenBank/DDBJ databases">
        <authorList>
            <person name="Kucharzyk K."/>
            <person name="Murdoch R.W."/>
            <person name="Higgins S."/>
            <person name="Loffler F."/>
        </authorList>
    </citation>
    <scope>NUCLEOTIDE SEQUENCE</scope>
</reference>